<sequence>MKENIVLKLDEKGRLTLPLKLRRDYNIEPGDVFFVKPEKTGIHLAKAENPFDILAEHALHQYEQGNCVEIREYAKKNKIKVSK</sequence>
<gene>
    <name evidence="3" type="ORF">ENN90_08065</name>
</gene>
<dbReference type="GO" id="GO:0003677">
    <property type="term" value="F:DNA binding"/>
    <property type="evidence" value="ECO:0007669"/>
    <property type="project" value="UniProtKB-UniRule"/>
</dbReference>
<dbReference type="SUPFAM" id="SSF89447">
    <property type="entry name" value="AbrB/MazE/MraZ-like"/>
    <property type="match status" value="1"/>
</dbReference>
<name>A0A831PKH1_9BACT</name>
<feature type="domain" description="SpoVT-AbrB" evidence="2">
    <location>
        <begin position="4"/>
        <end position="48"/>
    </location>
</feature>
<dbReference type="Gene3D" id="2.10.260.10">
    <property type="match status" value="1"/>
</dbReference>
<dbReference type="Proteomes" id="UP000886047">
    <property type="component" value="Unassembled WGS sequence"/>
</dbReference>
<dbReference type="PROSITE" id="PS51740">
    <property type="entry name" value="SPOVT_ABRB"/>
    <property type="match status" value="1"/>
</dbReference>
<dbReference type="AlphaFoldDB" id="A0A831PKH1"/>
<proteinExistence type="predicted"/>
<keyword evidence="1 3" id="KW-0238">DNA-binding</keyword>
<reference evidence="3" key="1">
    <citation type="journal article" date="2020" name="mSystems">
        <title>Genome- and Community-Level Interaction Insights into Carbon Utilization and Element Cycling Functions of Hydrothermarchaeota in Hydrothermal Sediment.</title>
        <authorList>
            <person name="Zhou Z."/>
            <person name="Liu Y."/>
            <person name="Xu W."/>
            <person name="Pan J."/>
            <person name="Luo Z.H."/>
            <person name="Li M."/>
        </authorList>
    </citation>
    <scope>NUCLEOTIDE SEQUENCE [LARGE SCALE GENOMIC DNA]</scope>
    <source>
        <strain evidence="3">SpSt-1217</strain>
    </source>
</reference>
<accession>A0A831PKH1</accession>
<comment type="caution">
    <text evidence="3">The sequence shown here is derived from an EMBL/GenBank/DDBJ whole genome shotgun (WGS) entry which is preliminary data.</text>
</comment>
<evidence type="ECO:0000256" key="1">
    <source>
        <dbReference type="PROSITE-ProRule" id="PRU01076"/>
    </source>
</evidence>
<organism evidence="3">
    <name type="scientific">Mariniphaga anaerophila</name>
    <dbReference type="NCBI Taxonomy" id="1484053"/>
    <lineage>
        <taxon>Bacteria</taxon>
        <taxon>Pseudomonadati</taxon>
        <taxon>Bacteroidota</taxon>
        <taxon>Bacteroidia</taxon>
        <taxon>Marinilabiliales</taxon>
        <taxon>Prolixibacteraceae</taxon>
        <taxon>Mariniphaga</taxon>
    </lineage>
</organism>
<evidence type="ECO:0000313" key="3">
    <source>
        <dbReference type="EMBL" id="HDR51560.1"/>
    </source>
</evidence>
<protein>
    <submittedName>
        <fullName evidence="3">AbrB/MazE/SpoVT family DNA-binding domain-containing protein</fullName>
    </submittedName>
</protein>
<dbReference type="EMBL" id="DSDK01000444">
    <property type="protein sequence ID" value="HDR51560.1"/>
    <property type="molecule type" value="Genomic_DNA"/>
</dbReference>
<evidence type="ECO:0000259" key="2">
    <source>
        <dbReference type="PROSITE" id="PS51740"/>
    </source>
</evidence>
<dbReference type="SMART" id="SM00966">
    <property type="entry name" value="SpoVT_AbrB"/>
    <property type="match status" value="1"/>
</dbReference>
<dbReference type="InterPro" id="IPR007159">
    <property type="entry name" value="SpoVT-AbrB_dom"/>
</dbReference>
<dbReference type="InterPro" id="IPR037914">
    <property type="entry name" value="SpoVT-AbrB_sf"/>
</dbReference>